<feature type="binding site" evidence="2">
    <location>
        <position position="27"/>
    </location>
    <ligand>
        <name>Mg(2+)</name>
        <dbReference type="ChEBI" id="CHEBI:18420"/>
        <label>4</label>
    </ligand>
</feature>
<gene>
    <name evidence="2" type="primary">thiL</name>
    <name evidence="5" type="ORF">MARGE09_P0213</name>
</gene>
<sequence>MNEFALIRQHFAKAIVNDDVALGIGDDCALLIPPSGKHLAVSMDTLVAGTHFPEGMAAKHIATRALATALSDLAAMGAEALWFTLALTLPKADEPWVGEFCESLLHFADTHNCALVGGDITRGPLTVSVQVHGAVTPNTALKRSGAKPDDIIYVTGSLGDGAAALAVLQQKFTVRRSSQDYLQQRFYRPTPRLQEGQLLVGTASAAIDISDGLLADLGHICDASGAGALVNVNRLPMSEHWRSSVSLDKALDWAVSGGDDYELCFTVPREKINTVEEWIRQGRLKATAIGKITANAGIFMVNNGKTLEFDVEGYKHFD</sequence>
<dbReference type="KEGG" id="marq:MARGE09_P0213"/>
<reference evidence="5 6" key="1">
    <citation type="journal article" date="2022" name="IScience">
        <title>An ultrasensitive nanofiber-based assay for enzymatic hydrolysis and deep-sea microbial degradation of cellulose.</title>
        <authorList>
            <person name="Tsudome M."/>
            <person name="Tachioka M."/>
            <person name="Miyazaki M."/>
            <person name="Uchimura K."/>
            <person name="Tsuda M."/>
            <person name="Takaki Y."/>
            <person name="Deguchi S."/>
        </authorList>
    </citation>
    <scope>NUCLEOTIDE SEQUENCE [LARGE SCALE GENOMIC DNA]</scope>
    <source>
        <strain evidence="5 6">GE09</strain>
    </source>
</reference>
<feature type="binding site" evidence="2">
    <location>
        <position position="210"/>
    </location>
    <ligand>
        <name>ATP</name>
        <dbReference type="ChEBI" id="CHEBI:30616"/>
    </ligand>
</feature>
<evidence type="ECO:0000313" key="6">
    <source>
        <dbReference type="Proteomes" id="UP001320119"/>
    </source>
</evidence>
<dbReference type="InterPro" id="IPR016188">
    <property type="entry name" value="PurM-like_N"/>
</dbReference>
<evidence type="ECO:0000313" key="5">
    <source>
        <dbReference type="EMBL" id="BCD96014.1"/>
    </source>
</evidence>
<keyword evidence="2 5" id="KW-0808">Transferase</keyword>
<dbReference type="HAMAP" id="MF_02128">
    <property type="entry name" value="TMP_kinase"/>
    <property type="match status" value="1"/>
</dbReference>
<dbReference type="InterPro" id="IPR036921">
    <property type="entry name" value="PurM-like_N_sf"/>
</dbReference>
<dbReference type="PANTHER" id="PTHR30270">
    <property type="entry name" value="THIAMINE-MONOPHOSPHATE KINASE"/>
    <property type="match status" value="1"/>
</dbReference>
<evidence type="ECO:0000256" key="2">
    <source>
        <dbReference type="HAMAP-Rule" id="MF_02128"/>
    </source>
</evidence>
<evidence type="ECO:0000259" key="4">
    <source>
        <dbReference type="Pfam" id="PF02769"/>
    </source>
</evidence>
<dbReference type="PIRSF" id="PIRSF005303">
    <property type="entry name" value="Thiam_monoph_kin"/>
    <property type="match status" value="1"/>
</dbReference>
<dbReference type="InterPro" id="IPR006283">
    <property type="entry name" value="ThiL-like"/>
</dbReference>
<feature type="binding site" evidence="2">
    <location>
        <position position="72"/>
    </location>
    <ligand>
        <name>Mg(2+)</name>
        <dbReference type="ChEBI" id="CHEBI:18420"/>
        <label>3</label>
    </ligand>
</feature>
<keyword evidence="6" id="KW-1185">Reference proteome</keyword>
<dbReference type="SUPFAM" id="SSF55326">
    <property type="entry name" value="PurM N-terminal domain-like"/>
    <property type="match status" value="1"/>
</dbReference>
<dbReference type="CDD" id="cd02194">
    <property type="entry name" value="ThiL"/>
    <property type="match status" value="1"/>
</dbReference>
<comment type="caution">
    <text evidence="2">Lacks conserved residue(s) required for the propagation of feature annotation.</text>
</comment>
<organism evidence="5 6">
    <name type="scientific">Marinagarivorans cellulosilyticus</name>
    <dbReference type="NCBI Taxonomy" id="2721545"/>
    <lineage>
        <taxon>Bacteria</taxon>
        <taxon>Pseudomonadati</taxon>
        <taxon>Pseudomonadota</taxon>
        <taxon>Gammaproteobacteria</taxon>
        <taxon>Cellvibrionales</taxon>
        <taxon>Cellvibrionaceae</taxon>
        <taxon>Marinagarivorans</taxon>
    </lineage>
</organism>
<dbReference type="SUPFAM" id="SSF56042">
    <property type="entry name" value="PurM C-terminal domain-like"/>
    <property type="match status" value="1"/>
</dbReference>
<keyword evidence="2" id="KW-0067">ATP-binding</keyword>
<comment type="pathway">
    <text evidence="2">Cofactor biosynthesis; thiamine diphosphate biosynthesis; thiamine diphosphate from thiamine phosphate: step 1/1.</text>
</comment>
<dbReference type="GO" id="GO:0005524">
    <property type="term" value="F:ATP binding"/>
    <property type="evidence" value="ECO:0007669"/>
    <property type="project" value="UniProtKB-UniRule"/>
</dbReference>
<proteinExistence type="inferred from homology"/>
<feature type="binding site" evidence="2">
    <location>
        <position position="211"/>
    </location>
    <ligand>
        <name>Mg(2+)</name>
        <dbReference type="ChEBI" id="CHEBI:18420"/>
        <label>5</label>
    </ligand>
</feature>
<dbReference type="RefSeq" id="WP_236985525.1">
    <property type="nucleotide sequence ID" value="NZ_AP023086.1"/>
</dbReference>
<dbReference type="PANTHER" id="PTHR30270:SF0">
    <property type="entry name" value="THIAMINE-MONOPHOSPHATE KINASE"/>
    <property type="match status" value="1"/>
</dbReference>
<dbReference type="Gene3D" id="3.90.650.10">
    <property type="entry name" value="PurM-like C-terminal domain"/>
    <property type="match status" value="1"/>
</dbReference>
<dbReference type="EMBL" id="AP023086">
    <property type="protein sequence ID" value="BCD96014.1"/>
    <property type="molecule type" value="Genomic_DNA"/>
</dbReference>
<feature type="binding site" evidence="2">
    <location>
        <position position="72"/>
    </location>
    <ligand>
        <name>Mg(2+)</name>
        <dbReference type="ChEBI" id="CHEBI:18420"/>
        <label>4</label>
    </ligand>
</feature>
<feature type="binding site" evidence="2">
    <location>
        <position position="72"/>
    </location>
    <ligand>
        <name>Mg(2+)</name>
        <dbReference type="ChEBI" id="CHEBI:18420"/>
        <label>2</label>
    </ligand>
</feature>
<evidence type="ECO:0000259" key="3">
    <source>
        <dbReference type="Pfam" id="PF00586"/>
    </source>
</evidence>
<comment type="catalytic activity">
    <reaction evidence="2">
        <text>thiamine phosphate + ATP = thiamine diphosphate + ADP</text>
        <dbReference type="Rhea" id="RHEA:15913"/>
        <dbReference type="ChEBI" id="CHEBI:30616"/>
        <dbReference type="ChEBI" id="CHEBI:37575"/>
        <dbReference type="ChEBI" id="CHEBI:58937"/>
        <dbReference type="ChEBI" id="CHEBI:456216"/>
        <dbReference type="EC" id="2.7.4.16"/>
    </reaction>
</comment>
<feature type="domain" description="PurM-like N-terminal" evidence="3">
    <location>
        <begin position="25"/>
        <end position="135"/>
    </location>
</feature>
<keyword evidence="1 2" id="KW-0784">Thiamine biosynthesis</keyword>
<name>A0AAN1WEA8_9GAMM</name>
<feature type="binding site" evidence="2">
    <location>
        <position position="119"/>
    </location>
    <ligand>
        <name>Mg(2+)</name>
        <dbReference type="ChEBI" id="CHEBI:18420"/>
        <label>1</label>
    </ligand>
</feature>
<keyword evidence="2" id="KW-0547">Nucleotide-binding</keyword>
<dbReference type="AlphaFoldDB" id="A0AAN1WEA8"/>
<accession>A0AAN1WEA8</accession>
<feature type="binding site" evidence="2">
    <location>
        <position position="51"/>
    </location>
    <ligand>
        <name>substrate</name>
    </ligand>
</feature>
<dbReference type="NCBIfam" id="TIGR01379">
    <property type="entry name" value="thiL"/>
    <property type="match status" value="1"/>
</dbReference>
<dbReference type="GO" id="GO:0009030">
    <property type="term" value="F:thiamine-phosphate kinase activity"/>
    <property type="evidence" value="ECO:0007669"/>
    <property type="project" value="UniProtKB-UniRule"/>
</dbReference>
<feature type="binding site" evidence="2">
    <location>
        <begin position="118"/>
        <end position="119"/>
    </location>
    <ligand>
        <name>ATP</name>
        <dbReference type="ChEBI" id="CHEBI:30616"/>
    </ligand>
</feature>
<feature type="binding site" evidence="2">
    <location>
        <position position="143"/>
    </location>
    <ligand>
        <name>ATP</name>
        <dbReference type="ChEBI" id="CHEBI:30616"/>
    </ligand>
</feature>
<dbReference type="GO" id="GO:0009229">
    <property type="term" value="P:thiamine diphosphate biosynthetic process"/>
    <property type="evidence" value="ECO:0007669"/>
    <property type="project" value="UniProtKB-UniRule"/>
</dbReference>
<dbReference type="EC" id="2.7.4.16" evidence="2"/>
<protein>
    <recommendedName>
        <fullName evidence="2">Thiamine-monophosphate kinase</fullName>
        <shortName evidence="2">TMP kinase</shortName>
        <shortName evidence="2">Thiamine-phosphate kinase</shortName>
        <ecNumber evidence="2">2.7.4.16</ecNumber>
    </recommendedName>
</protein>
<keyword evidence="2" id="KW-0460">Magnesium</keyword>
<feature type="binding site" evidence="2">
    <location>
        <position position="208"/>
    </location>
    <ligand>
        <name>Mg(2+)</name>
        <dbReference type="ChEBI" id="CHEBI:18420"/>
        <label>3</label>
    </ligand>
</feature>
<comment type="similarity">
    <text evidence="2">Belongs to the thiamine-monophosphate kinase family.</text>
</comment>
<dbReference type="Pfam" id="PF02769">
    <property type="entry name" value="AIRS_C"/>
    <property type="match status" value="1"/>
</dbReference>
<dbReference type="InterPro" id="IPR010918">
    <property type="entry name" value="PurM-like_C_dom"/>
</dbReference>
<comment type="miscellaneous">
    <text evidence="2">Reaction mechanism of ThiL seems to utilize a direct, inline transfer of the gamma-phosphate of ATP to TMP rather than a phosphorylated enzyme intermediate.</text>
</comment>
<dbReference type="Gene3D" id="3.30.1330.10">
    <property type="entry name" value="PurM-like, N-terminal domain"/>
    <property type="match status" value="1"/>
</dbReference>
<dbReference type="GO" id="GO:0000287">
    <property type="term" value="F:magnesium ion binding"/>
    <property type="evidence" value="ECO:0007669"/>
    <property type="project" value="UniProtKB-UniRule"/>
</dbReference>
<dbReference type="Pfam" id="PF00586">
    <property type="entry name" value="AIRS"/>
    <property type="match status" value="1"/>
</dbReference>
<feature type="binding site" evidence="2">
    <location>
        <position position="42"/>
    </location>
    <ligand>
        <name>Mg(2+)</name>
        <dbReference type="ChEBI" id="CHEBI:18420"/>
        <label>4</label>
    </ligand>
</feature>
<feature type="binding site" evidence="2">
    <location>
        <position position="27"/>
    </location>
    <ligand>
        <name>Mg(2+)</name>
        <dbReference type="ChEBI" id="CHEBI:18420"/>
        <label>3</label>
    </ligand>
</feature>
<evidence type="ECO:0000256" key="1">
    <source>
        <dbReference type="ARBA" id="ARBA00022977"/>
    </source>
</evidence>
<dbReference type="Proteomes" id="UP001320119">
    <property type="component" value="Chromosome"/>
</dbReference>
<comment type="function">
    <text evidence="2">Catalyzes the ATP-dependent phosphorylation of thiamine-monophosphate (TMP) to form thiamine-pyrophosphate (TPP), the active form of vitamin B1.</text>
</comment>
<feature type="binding site" evidence="2">
    <location>
        <position position="259"/>
    </location>
    <ligand>
        <name>substrate</name>
    </ligand>
</feature>
<dbReference type="InterPro" id="IPR036676">
    <property type="entry name" value="PurM-like_C_sf"/>
</dbReference>
<keyword evidence="2" id="KW-0479">Metal-binding</keyword>
<feature type="domain" description="PurM-like C-terminal" evidence="4">
    <location>
        <begin position="147"/>
        <end position="297"/>
    </location>
</feature>
<feature type="binding site" evidence="2">
    <location>
        <position position="44"/>
    </location>
    <ligand>
        <name>Mg(2+)</name>
        <dbReference type="ChEBI" id="CHEBI:18420"/>
        <label>2</label>
    </ligand>
</feature>
<dbReference type="GO" id="GO:0009228">
    <property type="term" value="P:thiamine biosynthetic process"/>
    <property type="evidence" value="ECO:0007669"/>
    <property type="project" value="UniProtKB-KW"/>
</dbReference>
<feature type="binding site" evidence="2">
    <location>
        <position position="44"/>
    </location>
    <ligand>
        <name>Mg(2+)</name>
        <dbReference type="ChEBI" id="CHEBI:18420"/>
        <label>1</label>
    </ligand>
</feature>
<keyword evidence="2 5" id="KW-0418">Kinase</keyword>
<feature type="binding site" evidence="2">
    <location>
        <position position="314"/>
    </location>
    <ligand>
        <name>substrate</name>
    </ligand>
</feature>